<evidence type="ECO:0000313" key="2">
    <source>
        <dbReference type="Proteomes" id="UP000002624"/>
    </source>
</evidence>
<accession>C6H876</accession>
<dbReference type="Proteomes" id="UP000002624">
    <property type="component" value="Unassembled WGS sequence"/>
</dbReference>
<gene>
    <name evidence="1" type="ORF">HCDG_01637</name>
</gene>
<dbReference type="EMBL" id="GG692420">
    <property type="protein sequence ID" value="EER43607.1"/>
    <property type="molecule type" value="Genomic_DNA"/>
</dbReference>
<name>C6H876_AJECH</name>
<organism evidence="1 2">
    <name type="scientific">Ajellomyces capsulatus (strain H143)</name>
    <name type="common">Darling's disease fungus</name>
    <name type="synonym">Histoplasma capsulatum</name>
    <dbReference type="NCBI Taxonomy" id="544712"/>
    <lineage>
        <taxon>Eukaryota</taxon>
        <taxon>Fungi</taxon>
        <taxon>Dikarya</taxon>
        <taxon>Ascomycota</taxon>
        <taxon>Pezizomycotina</taxon>
        <taxon>Eurotiomycetes</taxon>
        <taxon>Eurotiomycetidae</taxon>
        <taxon>Onygenales</taxon>
        <taxon>Ajellomycetaceae</taxon>
        <taxon>Histoplasma</taxon>
    </lineage>
</organism>
<reference evidence="2" key="1">
    <citation type="submission" date="2009-05" db="EMBL/GenBank/DDBJ databases">
        <title>The genome sequence of Ajellomyces capsulatus strain H143.</title>
        <authorList>
            <person name="Champion M."/>
            <person name="Cuomo C.A."/>
            <person name="Ma L.-J."/>
            <person name="Henn M.R."/>
            <person name="Sil A."/>
            <person name="Goldman B."/>
            <person name="Young S.K."/>
            <person name="Kodira C.D."/>
            <person name="Zeng Q."/>
            <person name="Koehrsen M."/>
            <person name="Alvarado L."/>
            <person name="Berlin A.M."/>
            <person name="Borenstein D."/>
            <person name="Chen Z."/>
            <person name="Engels R."/>
            <person name="Freedman E."/>
            <person name="Gellesch M."/>
            <person name="Goldberg J."/>
            <person name="Griggs A."/>
            <person name="Gujja S."/>
            <person name="Heiman D.I."/>
            <person name="Hepburn T.A."/>
            <person name="Howarth C."/>
            <person name="Jen D."/>
            <person name="Larson L."/>
            <person name="Lewis B."/>
            <person name="Mehta T."/>
            <person name="Park D."/>
            <person name="Pearson M."/>
            <person name="Roberts A."/>
            <person name="Saif S."/>
            <person name="Shea T.D."/>
            <person name="Shenoy N."/>
            <person name="Sisk P."/>
            <person name="Stolte C."/>
            <person name="Sykes S."/>
            <person name="Walk T."/>
            <person name="White J."/>
            <person name="Yandava C."/>
            <person name="Klein B."/>
            <person name="McEwen J.G."/>
            <person name="Puccia R."/>
            <person name="Goldman G.H."/>
            <person name="Felipe M.S."/>
            <person name="Nino-Vega G."/>
            <person name="San-Blas G."/>
            <person name="Taylor J.W."/>
            <person name="Mendoza L."/>
            <person name="Galagan J.E."/>
            <person name="Nusbaum C."/>
            <person name="Birren B.W."/>
        </authorList>
    </citation>
    <scope>NUCLEOTIDE SEQUENCE [LARGE SCALE GENOMIC DNA]</scope>
    <source>
        <strain evidence="2">H143</strain>
    </source>
</reference>
<proteinExistence type="predicted"/>
<dbReference type="VEuPathDB" id="FungiDB:HCDG_01637"/>
<evidence type="ECO:0000313" key="1">
    <source>
        <dbReference type="EMBL" id="EER43607.1"/>
    </source>
</evidence>
<dbReference type="HOGENOM" id="CLU_2276625_0_0_1"/>
<dbReference type="AlphaFoldDB" id="C6H876"/>
<sequence>MVVGSGDKSNVAKLSFRRRLHPNMLLGCKKSAPAQVPRSPVVAISNNEGEVCINGATATNSSLQVKGNRSRVVMRAQADNSICVSMPLRITSQESSQNDGSN</sequence>
<protein>
    <submittedName>
        <fullName evidence="1">Uncharacterized protein</fullName>
    </submittedName>
</protein>